<keyword evidence="1" id="KW-0812">Transmembrane</keyword>
<proteinExistence type="predicted"/>
<dbReference type="AlphaFoldDB" id="A0A3N0GYB7"/>
<dbReference type="Proteomes" id="UP000279994">
    <property type="component" value="Unassembled WGS sequence"/>
</dbReference>
<dbReference type="EMBL" id="RJSF01000003">
    <property type="protein sequence ID" value="RNM17411.1"/>
    <property type="molecule type" value="Genomic_DNA"/>
</dbReference>
<feature type="transmembrane region" description="Helical" evidence="1">
    <location>
        <begin position="44"/>
        <end position="64"/>
    </location>
</feature>
<gene>
    <name evidence="3" type="ORF">EFL26_01075</name>
</gene>
<dbReference type="InterPro" id="IPR005530">
    <property type="entry name" value="SPW"/>
</dbReference>
<sequence length="130" mass="14582">MTGPDRESEESLMQKWTRWQDWVTLVAGAYAALAPLWTKTENKATWTMVVLGVVTVAVSLWALAMPEDRISEYGLVLLGVLFIASPWVMSFDNLDRMALTAWIVGAVTLIFGVLALPQIDQRMHRTPIPH</sequence>
<dbReference type="Pfam" id="PF03779">
    <property type="entry name" value="SPW"/>
    <property type="match status" value="1"/>
</dbReference>
<comment type="caution">
    <text evidence="3">The sequence shown here is derived from an EMBL/GenBank/DDBJ whole genome shotgun (WGS) entry which is preliminary data.</text>
</comment>
<organism evidence="3 4">
    <name type="scientific">Nocardioides pocheonensis</name>
    <dbReference type="NCBI Taxonomy" id="661485"/>
    <lineage>
        <taxon>Bacteria</taxon>
        <taxon>Bacillati</taxon>
        <taxon>Actinomycetota</taxon>
        <taxon>Actinomycetes</taxon>
        <taxon>Propionibacteriales</taxon>
        <taxon>Nocardioidaceae</taxon>
        <taxon>Nocardioides</taxon>
    </lineage>
</organism>
<dbReference type="OrthoDB" id="32521at2"/>
<protein>
    <recommendedName>
        <fullName evidence="2">SPW repeat-containing integral membrane domain-containing protein</fullName>
    </recommendedName>
</protein>
<feature type="transmembrane region" description="Helical" evidence="1">
    <location>
        <begin position="21"/>
        <end position="38"/>
    </location>
</feature>
<feature type="transmembrane region" description="Helical" evidence="1">
    <location>
        <begin position="97"/>
        <end position="116"/>
    </location>
</feature>
<evidence type="ECO:0000256" key="1">
    <source>
        <dbReference type="SAM" id="Phobius"/>
    </source>
</evidence>
<keyword evidence="1" id="KW-0472">Membrane</keyword>
<feature type="transmembrane region" description="Helical" evidence="1">
    <location>
        <begin position="73"/>
        <end position="91"/>
    </location>
</feature>
<reference evidence="3 4" key="1">
    <citation type="submission" date="2018-11" db="EMBL/GenBank/DDBJ databases">
        <authorList>
            <person name="Li F."/>
        </authorList>
    </citation>
    <scope>NUCLEOTIDE SEQUENCE [LARGE SCALE GENOMIC DNA]</scope>
    <source>
        <strain evidence="3 4">Gsoil 818</strain>
    </source>
</reference>
<evidence type="ECO:0000313" key="3">
    <source>
        <dbReference type="EMBL" id="RNM17411.1"/>
    </source>
</evidence>
<name>A0A3N0GYB7_9ACTN</name>
<keyword evidence="1" id="KW-1133">Transmembrane helix</keyword>
<accession>A0A3N0GYB7</accession>
<evidence type="ECO:0000313" key="4">
    <source>
        <dbReference type="Proteomes" id="UP000279994"/>
    </source>
</evidence>
<evidence type="ECO:0000259" key="2">
    <source>
        <dbReference type="Pfam" id="PF03779"/>
    </source>
</evidence>
<feature type="domain" description="SPW repeat-containing integral membrane" evidence="2">
    <location>
        <begin position="19"/>
        <end position="112"/>
    </location>
</feature>
<keyword evidence="4" id="KW-1185">Reference proteome</keyword>